<evidence type="ECO:0000256" key="1">
    <source>
        <dbReference type="SAM" id="MobiDB-lite"/>
    </source>
</evidence>
<accession>A0ABV2IIU4</accession>
<reference evidence="2 3" key="1">
    <citation type="submission" date="2024-06" db="EMBL/GenBank/DDBJ databases">
        <title>Genomic Encyclopedia of Type Strains, Phase IV (KMG-IV): sequencing the most valuable type-strain genomes for metagenomic binning, comparative biology and taxonomic classification.</title>
        <authorList>
            <person name="Goeker M."/>
        </authorList>
    </citation>
    <scope>NUCLEOTIDE SEQUENCE [LARGE SCALE GENOMIC DNA]</scope>
    <source>
        <strain evidence="2 3">DSM 28102</strain>
    </source>
</reference>
<evidence type="ECO:0008006" key="4">
    <source>
        <dbReference type="Google" id="ProtNLM"/>
    </source>
</evidence>
<proteinExistence type="predicted"/>
<keyword evidence="3" id="KW-1185">Reference proteome</keyword>
<feature type="region of interest" description="Disordered" evidence="1">
    <location>
        <begin position="1"/>
        <end position="38"/>
    </location>
</feature>
<gene>
    <name evidence="2" type="ORF">ABID12_004120</name>
</gene>
<organism evidence="2 3">
    <name type="scientific">Martelella mangrovi</name>
    <dbReference type="NCBI Taxonomy" id="1397477"/>
    <lineage>
        <taxon>Bacteria</taxon>
        <taxon>Pseudomonadati</taxon>
        <taxon>Pseudomonadota</taxon>
        <taxon>Alphaproteobacteria</taxon>
        <taxon>Hyphomicrobiales</taxon>
        <taxon>Aurantimonadaceae</taxon>
        <taxon>Martelella</taxon>
    </lineage>
</organism>
<dbReference type="EMBL" id="JBEPLY010000023">
    <property type="protein sequence ID" value="MET3602152.1"/>
    <property type="molecule type" value="Genomic_DNA"/>
</dbReference>
<evidence type="ECO:0000313" key="2">
    <source>
        <dbReference type="EMBL" id="MET3602152.1"/>
    </source>
</evidence>
<evidence type="ECO:0000313" key="3">
    <source>
        <dbReference type="Proteomes" id="UP001549164"/>
    </source>
</evidence>
<protein>
    <recommendedName>
        <fullName evidence="4">Stress-induced protein</fullName>
    </recommendedName>
</protein>
<name>A0ABV2IIU4_9HYPH</name>
<comment type="caution">
    <text evidence="2">The sequence shown here is derived from an EMBL/GenBank/DDBJ whole genome shotgun (WGS) entry which is preliminary data.</text>
</comment>
<sequence>MAAGRRNVNGGVKTGRGAEQKSATLDAGMRAAGGRSPS</sequence>
<dbReference type="Proteomes" id="UP001549164">
    <property type="component" value="Unassembled WGS sequence"/>
</dbReference>
<feature type="non-terminal residue" evidence="2">
    <location>
        <position position="38"/>
    </location>
</feature>